<name>A0A7W2I3R6_9CORY</name>
<accession>A0A7W2I3R6</accession>
<gene>
    <name evidence="1" type="ORF">H0193_05830</name>
</gene>
<dbReference type="AlphaFoldDB" id="A0A7W2I3R6"/>
<evidence type="ECO:0000313" key="2">
    <source>
        <dbReference type="Proteomes" id="UP000523682"/>
    </source>
</evidence>
<comment type="caution">
    <text evidence="1">The sequence shown here is derived from an EMBL/GenBank/DDBJ whole genome shotgun (WGS) entry which is preliminary data.</text>
</comment>
<evidence type="ECO:0000313" key="1">
    <source>
        <dbReference type="EMBL" id="MBA5244338.1"/>
    </source>
</evidence>
<sequence length="119" mass="13377">MLLLLSPPCRGATQRIESPLVLADSTQQPIALTAYRFNQSGARLRVCGVVEGERIIVSEQMLEVLSVSTVKLRALELPKFIVHHALFEEIKIDLPHILYRAVGRPRRGRTDLLGRGRPR</sequence>
<organism evidence="1 2">
    <name type="scientific">Corynebacterium haemomassiliense</name>
    <dbReference type="NCBI Taxonomy" id="2754726"/>
    <lineage>
        <taxon>Bacteria</taxon>
        <taxon>Bacillati</taxon>
        <taxon>Actinomycetota</taxon>
        <taxon>Actinomycetes</taxon>
        <taxon>Mycobacteriales</taxon>
        <taxon>Corynebacteriaceae</taxon>
        <taxon>Corynebacterium</taxon>
    </lineage>
</organism>
<dbReference type="RefSeq" id="WP_181888974.1">
    <property type="nucleotide sequence ID" value="NZ_JACDTZ010000001.1"/>
</dbReference>
<keyword evidence="2" id="KW-1185">Reference proteome</keyword>
<dbReference type="EMBL" id="JACDTZ010000001">
    <property type="protein sequence ID" value="MBA5244338.1"/>
    <property type="molecule type" value="Genomic_DNA"/>
</dbReference>
<reference evidence="1 2" key="1">
    <citation type="submission" date="2020-07" db="EMBL/GenBank/DDBJ databases">
        <title>Draft genome and description of Corynebacterium haemomassiliense strain Marseile-Q3615 sp. nov.</title>
        <authorList>
            <person name="Boxberger M."/>
            <person name="La Scola B."/>
        </authorList>
    </citation>
    <scope>NUCLEOTIDE SEQUENCE [LARGE SCALE GENOMIC DNA]</scope>
    <source>
        <strain evidence="1 2">Marseille-Q3615</strain>
    </source>
</reference>
<proteinExistence type="predicted"/>
<protein>
    <submittedName>
        <fullName evidence="1">Uncharacterized protein</fullName>
    </submittedName>
</protein>
<dbReference type="Proteomes" id="UP000523682">
    <property type="component" value="Unassembled WGS sequence"/>
</dbReference>